<name>A0ABR9ZRR9_9FIRM</name>
<evidence type="ECO:0000259" key="2">
    <source>
        <dbReference type="SMART" id="SM00954"/>
    </source>
</evidence>
<evidence type="ECO:0000313" key="3">
    <source>
        <dbReference type="EMBL" id="MBF4692671.1"/>
    </source>
</evidence>
<keyword evidence="4" id="KW-1185">Reference proteome</keyword>
<sequence>MYEALLTEEMKPWRDLLLVHKFAVDEIRTRLSILDEEFRNIHDYNPIEHIRYRVKKFNSITEKLERLNLEPTVENAKNNIFDIAGIRIICTFTADIYSVVELLSKQHDFKIVEIKDYIKNPKSNGYKSLHLHIEYPVFLSSGIVPTRVEIQIRTIAMDFWASIEHKIYYKYREKAPKSIQRQLKECADLISDLDNRMYSLKHSINDLE</sequence>
<dbReference type="Gene3D" id="1.10.287.860">
    <property type="entry name" value="Nucleotidyltransferase"/>
    <property type="match status" value="1"/>
</dbReference>
<dbReference type="Pfam" id="PF04607">
    <property type="entry name" value="RelA_SpoT"/>
    <property type="match status" value="1"/>
</dbReference>
<dbReference type="PANTHER" id="PTHR47837">
    <property type="entry name" value="GTP PYROPHOSPHOKINASE YJBM"/>
    <property type="match status" value="1"/>
</dbReference>
<dbReference type="RefSeq" id="WP_194700911.1">
    <property type="nucleotide sequence ID" value="NZ_JADKNH010000003.1"/>
</dbReference>
<organism evidence="3 4">
    <name type="scientific">Fusibacter ferrireducens</name>
    <dbReference type="NCBI Taxonomy" id="2785058"/>
    <lineage>
        <taxon>Bacteria</taxon>
        <taxon>Bacillati</taxon>
        <taxon>Bacillota</taxon>
        <taxon>Clostridia</taxon>
        <taxon>Eubacteriales</taxon>
        <taxon>Eubacteriales Family XII. Incertae Sedis</taxon>
        <taxon>Fusibacter</taxon>
    </lineage>
</organism>
<comment type="pathway">
    <text evidence="1">Purine metabolism; ppGpp biosynthesis; ppGpp from GTP: step 1/2.</text>
</comment>
<comment type="caution">
    <text evidence="3">The sequence shown here is derived from an EMBL/GenBank/DDBJ whole genome shotgun (WGS) entry which is preliminary data.</text>
</comment>
<dbReference type="InterPro" id="IPR052366">
    <property type="entry name" value="GTP_Pyrophosphokinase"/>
</dbReference>
<dbReference type="Gene3D" id="3.30.460.10">
    <property type="entry name" value="Beta Polymerase, domain 2"/>
    <property type="match status" value="1"/>
</dbReference>
<dbReference type="SUPFAM" id="SSF81301">
    <property type="entry name" value="Nucleotidyltransferase"/>
    <property type="match status" value="1"/>
</dbReference>
<accession>A0ABR9ZRR9</accession>
<dbReference type="Proteomes" id="UP000614200">
    <property type="component" value="Unassembled WGS sequence"/>
</dbReference>
<dbReference type="EMBL" id="JADKNH010000003">
    <property type="protein sequence ID" value="MBF4692671.1"/>
    <property type="molecule type" value="Genomic_DNA"/>
</dbReference>
<feature type="domain" description="RelA/SpoT" evidence="2">
    <location>
        <begin position="52"/>
        <end position="175"/>
    </location>
</feature>
<proteinExistence type="predicted"/>
<dbReference type="InterPro" id="IPR007685">
    <property type="entry name" value="RelA_SpoT"/>
</dbReference>
<dbReference type="PANTHER" id="PTHR47837:SF2">
    <property type="entry name" value="GTP PYROPHOSPHOKINASE YWAC"/>
    <property type="match status" value="1"/>
</dbReference>
<dbReference type="InterPro" id="IPR043519">
    <property type="entry name" value="NT_sf"/>
</dbReference>
<dbReference type="CDD" id="cd05399">
    <property type="entry name" value="NT_Rel-Spo_like"/>
    <property type="match status" value="1"/>
</dbReference>
<protein>
    <submittedName>
        <fullName evidence="3">GTP pyrophosphokinase family protein</fullName>
    </submittedName>
</protein>
<dbReference type="SMART" id="SM00954">
    <property type="entry name" value="RelA_SpoT"/>
    <property type="match status" value="1"/>
</dbReference>
<gene>
    <name evidence="3" type="ORF">ISU02_06055</name>
</gene>
<evidence type="ECO:0000313" key="4">
    <source>
        <dbReference type="Proteomes" id="UP000614200"/>
    </source>
</evidence>
<reference evidence="3 4" key="1">
    <citation type="submission" date="2020-11" db="EMBL/GenBank/DDBJ databases">
        <title>Fusibacter basophilias sp. nov.</title>
        <authorList>
            <person name="Qiu D."/>
        </authorList>
    </citation>
    <scope>NUCLEOTIDE SEQUENCE [LARGE SCALE GENOMIC DNA]</scope>
    <source>
        <strain evidence="3 4">Q10-2</strain>
    </source>
</reference>
<evidence type="ECO:0000256" key="1">
    <source>
        <dbReference type="ARBA" id="ARBA00004976"/>
    </source>
</evidence>